<accession>H5XU94</accession>
<evidence type="ECO:0000313" key="1">
    <source>
        <dbReference type="EMBL" id="EHQ89190.1"/>
    </source>
</evidence>
<organism evidence="1 2">
    <name type="scientific">Desulfosporosinus youngiae DSM 17734</name>
    <dbReference type="NCBI Taxonomy" id="768710"/>
    <lineage>
        <taxon>Bacteria</taxon>
        <taxon>Bacillati</taxon>
        <taxon>Bacillota</taxon>
        <taxon>Clostridia</taxon>
        <taxon>Eubacteriales</taxon>
        <taxon>Desulfitobacteriaceae</taxon>
        <taxon>Desulfosporosinus</taxon>
    </lineage>
</organism>
<dbReference type="AlphaFoldDB" id="H5XU94"/>
<dbReference type="HOGENOM" id="CLU_221484_0_0_9"/>
<sequence>MEFNVEDKARNIIIKNGGNLIIRKEIDYK</sequence>
<dbReference type="STRING" id="768710.DesyoDRAFT_2098"/>
<evidence type="ECO:0000313" key="2">
    <source>
        <dbReference type="Proteomes" id="UP000005104"/>
    </source>
</evidence>
<name>H5XU94_9FIRM</name>
<gene>
    <name evidence="1" type="ORF">DesyoDRAFT_2098</name>
</gene>
<dbReference type="EMBL" id="CM001441">
    <property type="protein sequence ID" value="EHQ89190.1"/>
    <property type="molecule type" value="Genomic_DNA"/>
</dbReference>
<reference evidence="1 2" key="1">
    <citation type="submission" date="2011-11" db="EMBL/GenBank/DDBJ databases">
        <title>The Noncontiguous Finished genome of Desulfosporosinus youngiae DSM 17734.</title>
        <authorList>
            <consortium name="US DOE Joint Genome Institute (JGI-PGF)"/>
            <person name="Lucas S."/>
            <person name="Han J."/>
            <person name="Lapidus A."/>
            <person name="Cheng J.-F."/>
            <person name="Goodwin L."/>
            <person name="Pitluck S."/>
            <person name="Peters L."/>
            <person name="Ovchinnikova G."/>
            <person name="Lu M."/>
            <person name="Land M.L."/>
            <person name="Hauser L."/>
            <person name="Pester M."/>
            <person name="Spring S."/>
            <person name="Ollivier B."/>
            <person name="Rattei T."/>
            <person name="Klenk H.-P."/>
            <person name="Wagner M."/>
            <person name="Loy A."/>
            <person name="Woyke T.J."/>
        </authorList>
    </citation>
    <scope>NUCLEOTIDE SEQUENCE [LARGE SCALE GENOMIC DNA]</scope>
    <source>
        <strain evidence="1 2">DSM 17734</strain>
    </source>
</reference>
<dbReference type="Proteomes" id="UP000005104">
    <property type="component" value="Chromosome"/>
</dbReference>
<proteinExistence type="predicted"/>
<protein>
    <submittedName>
        <fullName evidence="1">Uncharacterized protein</fullName>
    </submittedName>
</protein>
<keyword evidence="2" id="KW-1185">Reference proteome</keyword>